<name>A0ABN8E140_9VIBR</name>
<keyword evidence="3" id="KW-1185">Reference proteome</keyword>
<comment type="caution">
    <text evidence="2">The sequence shown here is derived from an EMBL/GenBank/DDBJ whole genome shotgun (WGS) entry which is preliminary data.</text>
</comment>
<reference evidence="2" key="1">
    <citation type="submission" date="2021-11" db="EMBL/GenBank/DDBJ databases">
        <authorList>
            <person name="Rodrigo-Torres L."/>
            <person name="Arahal R. D."/>
            <person name="Lucena T."/>
        </authorList>
    </citation>
    <scope>NUCLEOTIDE SEQUENCE</scope>
    <source>
        <strain evidence="2">CECT 7928</strain>
    </source>
</reference>
<keyword evidence="1" id="KW-1133">Transmembrane helix</keyword>
<evidence type="ECO:0000313" key="3">
    <source>
        <dbReference type="Proteomes" id="UP000838748"/>
    </source>
</evidence>
<dbReference type="Proteomes" id="UP000838748">
    <property type="component" value="Unassembled WGS sequence"/>
</dbReference>
<protein>
    <submittedName>
        <fullName evidence="2">Uncharacterized protein</fullName>
    </submittedName>
</protein>
<proteinExistence type="predicted"/>
<keyword evidence="1" id="KW-0812">Transmembrane</keyword>
<evidence type="ECO:0000256" key="1">
    <source>
        <dbReference type="SAM" id="Phobius"/>
    </source>
</evidence>
<gene>
    <name evidence="2" type="ORF">VMF7928_00504</name>
</gene>
<accession>A0ABN8E140</accession>
<evidence type="ECO:0000313" key="2">
    <source>
        <dbReference type="EMBL" id="CAH0536551.1"/>
    </source>
</evidence>
<dbReference type="EMBL" id="CAKLDM010000001">
    <property type="protein sequence ID" value="CAH0536551.1"/>
    <property type="molecule type" value="Genomic_DNA"/>
</dbReference>
<keyword evidence="1" id="KW-0472">Membrane</keyword>
<organism evidence="2 3">
    <name type="scientific">Vibrio marisflavi CECT 7928</name>
    <dbReference type="NCBI Taxonomy" id="634439"/>
    <lineage>
        <taxon>Bacteria</taxon>
        <taxon>Pseudomonadati</taxon>
        <taxon>Pseudomonadota</taxon>
        <taxon>Gammaproteobacteria</taxon>
        <taxon>Vibrionales</taxon>
        <taxon>Vibrionaceae</taxon>
        <taxon>Vibrio</taxon>
    </lineage>
</organism>
<feature type="transmembrane region" description="Helical" evidence="1">
    <location>
        <begin position="20"/>
        <end position="39"/>
    </location>
</feature>
<sequence length="43" mass="4935">MSAFLADQLSVYADIHDPNYLAITVSIFSLSYYFLISNWKGRC</sequence>